<reference evidence="2 3" key="1">
    <citation type="submission" date="2020-08" db="EMBL/GenBank/DDBJ databases">
        <title>Bridging the membrane lipid divide: bacteria of the FCB group superphylum have the potential to synthesize archaeal ether lipids.</title>
        <authorList>
            <person name="Villanueva L."/>
            <person name="Von Meijenfeldt F.A.B."/>
            <person name="Westbye A.B."/>
            <person name="Yadav S."/>
            <person name="Hopmans E.C."/>
            <person name="Dutilh B.E."/>
            <person name="Sinninghe Damste J.S."/>
        </authorList>
    </citation>
    <scope>NUCLEOTIDE SEQUENCE [LARGE SCALE GENOMIC DNA]</scope>
    <source>
        <strain evidence="2">NIOZ-UU27</strain>
    </source>
</reference>
<comment type="similarity">
    <text evidence="1">Belongs to the bactofilin family.</text>
</comment>
<evidence type="ECO:0000256" key="1">
    <source>
        <dbReference type="ARBA" id="ARBA00044755"/>
    </source>
</evidence>
<dbReference type="Pfam" id="PF04519">
    <property type="entry name" value="Bactofilin"/>
    <property type="match status" value="1"/>
</dbReference>
<dbReference type="PANTHER" id="PTHR35024:SF4">
    <property type="entry name" value="POLYMER-FORMING CYTOSKELETAL PROTEIN"/>
    <property type="match status" value="1"/>
</dbReference>
<evidence type="ECO:0000313" key="2">
    <source>
        <dbReference type="EMBL" id="MBC8179343.1"/>
    </source>
</evidence>
<sequence>MKKRKNQITAFLGRDTEFEGNLSFKGMVRIDGRFKGEINTEGTLIVGETALIDSDIHASNVIISGEIRGNIVAGEKIEIIAPGKVFGDIEAPSVTINTGVVFEGNCQTQKQNEMVNDKVAFLQKSAEAKNES</sequence>
<comment type="caution">
    <text evidence="2">The sequence shown here is derived from an EMBL/GenBank/DDBJ whole genome shotgun (WGS) entry which is preliminary data.</text>
</comment>
<organism evidence="2 3">
    <name type="scientific">Candidatus Desulfacyla euxinica</name>
    <dbReference type="NCBI Taxonomy" id="2841693"/>
    <lineage>
        <taxon>Bacteria</taxon>
        <taxon>Deltaproteobacteria</taxon>
        <taxon>Candidatus Desulfacyla</taxon>
    </lineage>
</organism>
<accession>A0A8J6N3L9</accession>
<protein>
    <submittedName>
        <fullName evidence="2">Polymer-forming cytoskeletal protein</fullName>
    </submittedName>
</protein>
<dbReference type="EMBL" id="JACNJD010000376">
    <property type="protein sequence ID" value="MBC8179343.1"/>
    <property type="molecule type" value="Genomic_DNA"/>
</dbReference>
<name>A0A8J6N3L9_9DELT</name>
<dbReference type="InterPro" id="IPR007607">
    <property type="entry name" value="BacA/B"/>
</dbReference>
<gene>
    <name evidence="2" type="ORF">H8E19_18215</name>
</gene>
<proteinExistence type="inferred from homology"/>
<dbReference type="PANTHER" id="PTHR35024">
    <property type="entry name" value="HYPOTHETICAL CYTOSOLIC PROTEIN"/>
    <property type="match status" value="1"/>
</dbReference>
<dbReference type="AlphaFoldDB" id="A0A8J6N3L9"/>
<dbReference type="Proteomes" id="UP000650524">
    <property type="component" value="Unassembled WGS sequence"/>
</dbReference>
<evidence type="ECO:0000313" key="3">
    <source>
        <dbReference type="Proteomes" id="UP000650524"/>
    </source>
</evidence>